<feature type="compositionally biased region" description="Polar residues" evidence="3">
    <location>
        <begin position="1"/>
        <end position="14"/>
    </location>
</feature>
<proteinExistence type="inferred from homology"/>
<feature type="region of interest" description="Disordered" evidence="3">
    <location>
        <begin position="1"/>
        <end position="39"/>
    </location>
</feature>
<dbReference type="PANTHER" id="PTHR33724">
    <property type="entry name" value="INTRAFLAGELLAR TRANSPORT PROTEIN 43 HOMOLOG"/>
    <property type="match status" value="1"/>
</dbReference>
<protein>
    <submittedName>
        <fullName evidence="4">Uncharacterized protein</fullName>
    </submittedName>
</protein>
<reference evidence="5" key="1">
    <citation type="journal article" date="2015" name="Proc. Natl. Acad. Sci. U.S.A.">
        <title>Genome sequence of the Asian Tiger mosquito, Aedes albopictus, reveals insights into its biology, genetics, and evolution.</title>
        <authorList>
            <person name="Chen X.G."/>
            <person name="Jiang X."/>
            <person name="Gu J."/>
            <person name="Xu M."/>
            <person name="Wu Y."/>
            <person name="Deng Y."/>
            <person name="Zhang C."/>
            <person name="Bonizzoni M."/>
            <person name="Dermauw W."/>
            <person name="Vontas J."/>
            <person name="Armbruster P."/>
            <person name="Huang X."/>
            <person name="Yang Y."/>
            <person name="Zhang H."/>
            <person name="He W."/>
            <person name="Peng H."/>
            <person name="Liu Y."/>
            <person name="Wu K."/>
            <person name="Chen J."/>
            <person name="Lirakis M."/>
            <person name="Topalis P."/>
            <person name="Van Leeuwen T."/>
            <person name="Hall A.B."/>
            <person name="Jiang X."/>
            <person name="Thorpe C."/>
            <person name="Mueller R.L."/>
            <person name="Sun C."/>
            <person name="Waterhouse R.M."/>
            <person name="Yan G."/>
            <person name="Tu Z.J."/>
            <person name="Fang X."/>
            <person name="James A.A."/>
        </authorList>
    </citation>
    <scope>NUCLEOTIDE SEQUENCE [LARGE SCALE GENOMIC DNA]</scope>
    <source>
        <strain evidence="5">Foshan</strain>
    </source>
</reference>
<dbReference type="InterPro" id="IPR029302">
    <property type="entry name" value="IFT43"/>
</dbReference>
<evidence type="ECO:0000256" key="1">
    <source>
        <dbReference type="ARBA" id="ARBA00007563"/>
    </source>
</evidence>
<name>A0ABM1YYG3_AEDAL</name>
<organism evidence="4 5">
    <name type="scientific">Aedes albopictus</name>
    <name type="common">Asian tiger mosquito</name>
    <name type="synonym">Stegomyia albopicta</name>
    <dbReference type="NCBI Taxonomy" id="7160"/>
    <lineage>
        <taxon>Eukaryota</taxon>
        <taxon>Metazoa</taxon>
        <taxon>Ecdysozoa</taxon>
        <taxon>Arthropoda</taxon>
        <taxon>Hexapoda</taxon>
        <taxon>Insecta</taxon>
        <taxon>Pterygota</taxon>
        <taxon>Neoptera</taxon>
        <taxon>Endopterygota</taxon>
        <taxon>Diptera</taxon>
        <taxon>Nematocera</taxon>
        <taxon>Culicoidea</taxon>
        <taxon>Culicidae</taxon>
        <taxon>Culicinae</taxon>
        <taxon>Aedini</taxon>
        <taxon>Aedes</taxon>
        <taxon>Stegomyia</taxon>
    </lineage>
</organism>
<accession>A0ABM1YYG3</accession>
<evidence type="ECO:0000313" key="4">
    <source>
        <dbReference type="EnsemblMetazoa" id="AALFPA23_013237.P19168"/>
    </source>
</evidence>
<comment type="similarity">
    <text evidence="1">Belongs to the IFT43 family.</text>
</comment>
<evidence type="ECO:0000256" key="2">
    <source>
        <dbReference type="ARBA" id="ARBA00022794"/>
    </source>
</evidence>
<dbReference type="RefSeq" id="XP_019550338.1">
    <property type="nucleotide sequence ID" value="XM_019694793.3"/>
</dbReference>
<dbReference type="GeneID" id="109420448"/>
<dbReference type="Pfam" id="PF15305">
    <property type="entry name" value="IFT43"/>
    <property type="match status" value="1"/>
</dbReference>
<dbReference type="Proteomes" id="UP000069940">
    <property type="component" value="Unassembled WGS sequence"/>
</dbReference>
<evidence type="ECO:0000256" key="3">
    <source>
        <dbReference type="SAM" id="MobiDB-lite"/>
    </source>
</evidence>
<feature type="compositionally biased region" description="Low complexity" evidence="3">
    <location>
        <begin position="28"/>
        <end position="39"/>
    </location>
</feature>
<keyword evidence="5" id="KW-1185">Reference proteome</keyword>
<evidence type="ECO:0000313" key="5">
    <source>
        <dbReference type="Proteomes" id="UP000069940"/>
    </source>
</evidence>
<dbReference type="EnsemblMetazoa" id="AALFPA23_013237.R19168">
    <property type="protein sequence ID" value="AALFPA23_013237.P19168"/>
    <property type="gene ID" value="AALFPA23_013237"/>
</dbReference>
<sequence>MSSSSTTATTPNKQVKTDSWMDDVLRPNNSSNKNSKNYSNLLEMERFGNTDYSLEDSNTIEFNADDIPMLPDADELQESLLYNESPNLPSVTTYKQLGTDIFPNSKSALGNLDEIDISILTECLENEDYIEEPDEPWIWDQLFAQLAVKISTEAKSTPVEYKN</sequence>
<reference evidence="4" key="2">
    <citation type="submission" date="2025-05" db="UniProtKB">
        <authorList>
            <consortium name="EnsemblMetazoa"/>
        </authorList>
    </citation>
    <scope>IDENTIFICATION</scope>
    <source>
        <strain evidence="4">Foshan</strain>
    </source>
</reference>
<dbReference type="PANTHER" id="PTHR33724:SF1">
    <property type="entry name" value="INTRAFLAGELLAR TRANSPORT PROTEIN 43 HOMOLOG"/>
    <property type="match status" value="1"/>
</dbReference>
<keyword evidence="2" id="KW-0970">Cilium biogenesis/degradation</keyword>